<evidence type="ECO:0000313" key="3">
    <source>
        <dbReference type="EnsemblMetazoa" id="ISCW004731-PA"/>
    </source>
</evidence>
<dbReference type="VEuPathDB" id="VectorBase:ISCI004731"/>
<dbReference type="EnsemblMetazoa" id="ISCW004731-RA">
    <property type="protein sequence ID" value="ISCW004731-PA"/>
    <property type="gene ID" value="ISCW004731"/>
</dbReference>
<dbReference type="Proteomes" id="UP000001555">
    <property type="component" value="Unassembled WGS sequence"/>
</dbReference>
<evidence type="ECO:0000313" key="2">
    <source>
        <dbReference type="EMBL" id="EEC06475.1"/>
    </source>
</evidence>
<reference evidence="3" key="2">
    <citation type="submission" date="2020-05" db="UniProtKB">
        <authorList>
            <consortium name="EnsemblMetazoa"/>
        </authorList>
    </citation>
    <scope>IDENTIFICATION</scope>
    <source>
        <strain evidence="3">wikel</strain>
    </source>
</reference>
<organism>
    <name type="scientific">Ixodes scapularis</name>
    <name type="common">Black-legged tick</name>
    <name type="synonym">Deer tick</name>
    <dbReference type="NCBI Taxonomy" id="6945"/>
    <lineage>
        <taxon>Eukaryota</taxon>
        <taxon>Metazoa</taxon>
        <taxon>Ecdysozoa</taxon>
        <taxon>Arthropoda</taxon>
        <taxon>Chelicerata</taxon>
        <taxon>Arachnida</taxon>
        <taxon>Acari</taxon>
        <taxon>Parasitiformes</taxon>
        <taxon>Ixodida</taxon>
        <taxon>Ixodoidea</taxon>
        <taxon>Ixodidae</taxon>
        <taxon>Ixodinae</taxon>
        <taxon>Ixodes</taxon>
    </lineage>
</organism>
<feature type="region of interest" description="Disordered" evidence="1">
    <location>
        <begin position="33"/>
        <end position="60"/>
    </location>
</feature>
<feature type="compositionally biased region" description="Basic residues" evidence="1">
    <location>
        <begin position="39"/>
        <end position="49"/>
    </location>
</feature>
<protein>
    <submittedName>
        <fullName evidence="2 3">Uncharacterized protein</fullName>
    </submittedName>
</protein>
<dbReference type="EMBL" id="DS720549">
    <property type="protein sequence ID" value="EEC06475.1"/>
    <property type="molecule type" value="Genomic_DNA"/>
</dbReference>
<reference evidence="2 4" key="1">
    <citation type="submission" date="2008-03" db="EMBL/GenBank/DDBJ databases">
        <title>Annotation of Ixodes scapularis.</title>
        <authorList>
            <consortium name="Ixodes scapularis Genome Project Consortium"/>
            <person name="Caler E."/>
            <person name="Hannick L.I."/>
            <person name="Bidwell S."/>
            <person name="Joardar V."/>
            <person name="Thiagarajan M."/>
            <person name="Amedeo P."/>
            <person name="Galinsky K.J."/>
            <person name="Schobel S."/>
            <person name="Inman J."/>
            <person name="Hostetler J."/>
            <person name="Miller J."/>
            <person name="Hammond M."/>
            <person name="Megy K."/>
            <person name="Lawson D."/>
            <person name="Kodira C."/>
            <person name="Sutton G."/>
            <person name="Meyer J."/>
            <person name="Hill C.A."/>
            <person name="Birren B."/>
            <person name="Nene V."/>
            <person name="Collins F."/>
            <person name="Alarcon-Chaidez F."/>
            <person name="Wikel S."/>
            <person name="Strausberg R."/>
        </authorList>
    </citation>
    <scope>NUCLEOTIDE SEQUENCE [LARGE SCALE GENOMIC DNA]</scope>
    <source>
        <strain evidence="4">Wikel</strain>
        <strain evidence="2">Wikel colony</strain>
    </source>
</reference>
<name>B7PIQ3_IXOSC</name>
<dbReference type="VEuPathDB" id="VectorBase:ISCW004731"/>
<dbReference type="HOGENOM" id="CLU_2348977_0_0_1"/>
<dbReference type="AlphaFoldDB" id="B7PIQ3"/>
<dbReference type="PaxDb" id="6945-B7PIQ3"/>
<proteinExistence type="predicted"/>
<evidence type="ECO:0000256" key="1">
    <source>
        <dbReference type="SAM" id="MobiDB-lite"/>
    </source>
</evidence>
<sequence length="97" mass="11045">MRCQTGILKKSQDRFDTRKSEIAHFIGFLRKSKNQQGHSYRHTKSRQAHSSHNYSRRCPGSPRLISSGILSSMEHAPFIICPESSSLSFSSLRFADC</sequence>
<evidence type="ECO:0000313" key="4">
    <source>
        <dbReference type="Proteomes" id="UP000001555"/>
    </source>
</evidence>
<dbReference type="EMBL" id="ABJB010194273">
    <property type="status" value="NOT_ANNOTATED_CDS"/>
    <property type="molecule type" value="Genomic_DNA"/>
</dbReference>
<dbReference type="InParanoid" id="B7PIQ3"/>
<keyword evidence="4" id="KW-1185">Reference proteome</keyword>
<gene>
    <name evidence="2" type="ORF">IscW_ISCW004731</name>
</gene>
<accession>B7PIQ3</accession>